<evidence type="ECO:0008006" key="4">
    <source>
        <dbReference type="Google" id="ProtNLM"/>
    </source>
</evidence>
<dbReference type="EMBL" id="JADJMS010000047">
    <property type="protein sequence ID" value="MBK7416986.1"/>
    <property type="molecule type" value="Genomic_DNA"/>
</dbReference>
<sequence length="148" mass="15784">MLAQISASIMAIFLGTFVMIQGGRGLLSKSSVKLVTEQRGTAFRHGMLGGLLGGLFGSGGFVYAAYLERRLESREAFRATQATLIALSTAWRVGLCVVAGLIDWQLVITALMLLPALVVELPWANGSIYTLPGNSYSCCSTDCWCSAV</sequence>
<feature type="transmembrane region" description="Helical" evidence="1">
    <location>
        <begin position="7"/>
        <end position="27"/>
    </location>
</feature>
<name>A0A935JZQ9_9RHOO</name>
<feature type="transmembrane region" description="Helical" evidence="1">
    <location>
        <begin position="47"/>
        <end position="67"/>
    </location>
</feature>
<organism evidence="2 3">
    <name type="scientific">Candidatus Dechloromonas phosphorivorans</name>
    <dbReference type="NCBI Taxonomy" id="2899244"/>
    <lineage>
        <taxon>Bacteria</taxon>
        <taxon>Pseudomonadati</taxon>
        <taxon>Pseudomonadota</taxon>
        <taxon>Betaproteobacteria</taxon>
        <taxon>Rhodocyclales</taxon>
        <taxon>Azonexaceae</taxon>
        <taxon>Dechloromonas</taxon>
    </lineage>
</organism>
<dbReference type="AlphaFoldDB" id="A0A935JZQ9"/>
<evidence type="ECO:0000256" key="1">
    <source>
        <dbReference type="SAM" id="Phobius"/>
    </source>
</evidence>
<keyword evidence="1" id="KW-1133">Transmembrane helix</keyword>
<evidence type="ECO:0000313" key="2">
    <source>
        <dbReference type="EMBL" id="MBK7416986.1"/>
    </source>
</evidence>
<evidence type="ECO:0000313" key="3">
    <source>
        <dbReference type="Proteomes" id="UP000739411"/>
    </source>
</evidence>
<keyword evidence="1" id="KW-0812">Transmembrane</keyword>
<gene>
    <name evidence="2" type="ORF">IPJ38_19675</name>
</gene>
<comment type="caution">
    <text evidence="2">The sequence shown here is derived from an EMBL/GenBank/DDBJ whole genome shotgun (WGS) entry which is preliminary data.</text>
</comment>
<reference evidence="2 3" key="1">
    <citation type="submission" date="2020-10" db="EMBL/GenBank/DDBJ databases">
        <title>Connecting structure to function with the recovery of over 1000 high-quality activated sludge metagenome-assembled genomes encoding full-length rRNA genes using long-read sequencing.</title>
        <authorList>
            <person name="Singleton C.M."/>
            <person name="Petriglieri F."/>
            <person name="Kristensen J.M."/>
            <person name="Kirkegaard R.H."/>
            <person name="Michaelsen T.Y."/>
            <person name="Andersen M.H."/>
            <person name="Karst S.M."/>
            <person name="Dueholm M.S."/>
            <person name="Nielsen P.H."/>
            <person name="Albertsen M."/>
        </authorList>
    </citation>
    <scope>NUCLEOTIDE SEQUENCE [LARGE SCALE GENOMIC DNA]</scope>
    <source>
        <strain evidence="2">EsbW_18-Q3-R4-48_BATAC.463</strain>
    </source>
</reference>
<proteinExistence type="predicted"/>
<protein>
    <recommendedName>
        <fullName evidence="4">Membrane transporter protein</fullName>
    </recommendedName>
</protein>
<keyword evidence="1" id="KW-0472">Membrane</keyword>
<dbReference type="Proteomes" id="UP000739411">
    <property type="component" value="Unassembled WGS sequence"/>
</dbReference>
<feature type="transmembrane region" description="Helical" evidence="1">
    <location>
        <begin position="79"/>
        <end position="100"/>
    </location>
</feature>
<accession>A0A935JZQ9</accession>